<name>A0A6J5V613_PRUAR</name>
<proteinExistence type="predicted"/>
<sequence length="137" mass="15989">MISRSSKLRRLRLWDVIFYDEDEIVDLETIAVCLPQLSHLSLSYDLRDGVLHYGLQGSSHLENVTFLELGWTLINDLFIHFVEGLLKRCPSLKKLVIHGVVSEAKTQEECQTFANFTSSIVQLMRQYMYVEVQFEYE</sequence>
<dbReference type="Proteomes" id="UP000507222">
    <property type="component" value="Unassembled WGS sequence"/>
</dbReference>
<dbReference type="Gene3D" id="3.80.10.10">
    <property type="entry name" value="Ribonuclease Inhibitor"/>
    <property type="match status" value="1"/>
</dbReference>
<keyword evidence="4" id="KW-1185">Reference proteome</keyword>
<evidence type="ECO:0000313" key="1">
    <source>
        <dbReference type="EMBL" id="CAB4283247.1"/>
    </source>
</evidence>
<evidence type="ECO:0000313" key="3">
    <source>
        <dbReference type="Proteomes" id="UP000507222"/>
    </source>
</evidence>
<evidence type="ECO:0000313" key="4">
    <source>
        <dbReference type="Proteomes" id="UP000507245"/>
    </source>
</evidence>
<protein>
    <recommendedName>
        <fullName evidence="5">FBD domain-containing protein</fullName>
    </recommendedName>
</protein>
<dbReference type="EMBL" id="CAEKDK010000006">
    <property type="protein sequence ID" value="CAB4283247.1"/>
    <property type="molecule type" value="Genomic_DNA"/>
</dbReference>
<dbReference type="SUPFAM" id="SSF52047">
    <property type="entry name" value="RNI-like"/>
    <property type="match status" value="1"/>
</dbReference>
<reference evidence="4" key="1">
    <citation type="journal article" date="2020" name="Genome Biol.">
        <title>Gamete binning: chromosome-level and haplotype-resolved genome assembly enabled by high-throughput single-cell sequencing of gamete genomes.</title>
        <authorList>
            <person name="Campoy J.A."/>
            <person name="Sun H."/>
            <person name="Goel M."/>
            <person name="Jiao W.-B."/>
            <person name="Folz-Donahue K."/>
            <person name="Wang N."/>
            <person name="Rubio M."/>
            <person name="Liu C."/>
            <person name="Kukat C."/>
            <person name="Ruiz D."/>
            <person name="Huettel B."/>
            <person name="Schneeberger K."/>
        </authorList>
    </citation>
    <scope>NUCLEOTIDE SEQUENCE [LARGE SCALE GENOMIC DNA]</scope>
    <source>
        <strain evidence="4">cv. Rojo Pasion</strain>
    </source>
</reference>
<dbReference type="Proteomes" id="UP000507245">
    <property type="component" value="Unassembled WGS sequence"/>
</dbReference>
<dbReference type="InterPro" id="IPR032675">
    <property type="entry name" value="LRR_dom_sf"/>
</dbReference>
<evidence type="ECO:0000313" key="2">
    <source>
        <dbReference type="EMBL" id="CAB4313658.1"/>
    </source>
</evidence>
<evidence type="ECO:0008006" key="5">
    <source>
        <dbReference type="Google" id="ProtNLM"/>
    </source>
</evidence>
<accession>A0A6J5V613</accession>
<dbReference type="OrthoDB" id="1891924at2759"/>
<dbReference type="AlphaFoldDB" id="A0A6J5V613"/>
<organism evidence="1 3">
    <name type="scientific">Prunus armeniaca</name>
    <name type="common">Apricot</name>
    <name type="synonym">Armeniaca vulgaris</name>
    <dbReference type="NCBI Taxonomy" id="36596"/>
    <lineage>
        <taxon>Eukaryota</taxon>
        <taxon>Viridiplantae</taxon>
        <taxon>Streptophyta</taxon>
        <taxon>Embryophyta</taxon>
        <taxon>Tracheophyta</taxon>
        <taxon>Spermatophyta</taxon>
        <taxon>Magnoliopsida</taxon>
        <taxon>eudicotyledons</taxon>
        <taxon>Gunneridae</taxon>
        <taxon>Pentapetalae</taxon>
        <taxon>rosids</taxon>
        <taxon>fabids</taxon>
        <taxon>Rosales</taxon>
        <taxon>Rosaceae</taxon>
        <taxon>Amygdaloideae</taxon>
        <taxon>Amygdaleae</taxon>
        <taxon>Prunus</taxon>
    </lineage>
</organism>
<reference evidence="1 3" key="2">
    <citation type="submission" date="2020-05" db="EMBL/GenBank/DDBJ databases">
        <authorList>
            <person name="Campoy J."/>
            <person name="Schneeberger K."/>
            <person name="Spophaly S."/>
        </authorList>
    </citation>
    <scope>NUCLEOTIDE SEQUENCE [LARGE SCALE GENOMIC DNA]</scope>
    <source>
        <strain evidence="1">PruArmRojPasFocal</strain>
    </source>
</reference>
<gene>
    <name evidence="1" type="ORF">CURHAP_LOCUS37490</name>
    <name evidence="2" type="ORF">ORAREDHAP_LOCUS36988</name>
</gene>
<dbReference type="EMBL" id="CAEKKB010000006">
    <property type="protein sequence ID" value="CAB4313658.1"/>
    <property type="molecule type" value="Genomic_DNA"/>
</dbReference>